<accession>A0ABT0QYE4</accession>
<reference evidence="2" key="1">
    <citation type="submission" date="2022-02" db="EMBL/GenBank/DDBJ databases">
        <authorList>
            <person name="Lee M."/>
            <person name="Kim S.-J."/>
            <person name="Jung M.-Y."/>
        </authorList>
    </citation>
    <scope>NUCLEOTIDE SEQUENCE</scope>
    <source>
        <strain evidence="2">JHP9</strain>
    </source>
</reference>
<keyword evidence="1" id="KW-0812">Transmembrane</keyword>
<evidence type="ECO:0000313" key="3">
    <source>
        <dbReference type="Proteomes" id="UP001203761"/>
    </source>
</evidence>
<organism evidence="2 3">
    <name type="scientific">Brachybacterium equifaecis</name>
    <dbReference type="NCBI Taxonomy" id="2910770"/>
    <lineage>
        <taxon>Bacteria</taxon>
        <taxon>Bacillati</taxon>
        <taxon>Actinomycetota</taxon>
        <taxon>Actinomycetes</taxon>
        <taxon>Micrococcales</taxon>
        <taxon>Dermabacteraceae</taxon>
        <taxon>Brachybacterium</taxon>
    </lineage>
</organism>
<keyword evidence="1" id="KW-0472">Membrane</keyword>
<proteinExistence type="predicted"/>
<dbReference type="EMBL" id="JAKNCJ010000002">
    <property type="protein sequence ID" value="MCL6422671.1"/>
    <property type="molecule type" value="Genomic_DNA"/>
</dbReference>
<protein>
    <submittedName>
        <fullName evidence="2">DUF3054 domain-containing protein</fullName>
    </submittedName>
</protein>
<comment type="caution">
    <text evidence="2">The sequence shown here is derived from an EMBL/GenBank/DDBJ whole genome shotgun (WGS) entry which is preliminary data.</text>
</comment>
<feature type="transmembrane region" description="Helical" evidence="1">
    <location>
        <begin position="30"/>
        <end position="53"/>
    </location>
</feature>
<dbReference type="InterPro" id="IPR021414">
    <property type="entry name" value="DUF3054"/>
</dbReference>
<keyword evidence="3" id="KW-1185">Reference proteome</keyword>
<keyword evidence="1" id="KW-1133">Transmembrane helix</keyword>
<evidence type="ECO:0000313" key="2">
    <source>
        <dbReference type="EMBL" id="MCL6422671.1"/>
    </source>
</evidence>
<name>A0ABT0QYE4_9MICO</name>
<feature type="transmembrane region" description="Helical" evidence="1">
    <location>
        <begin position="90"/>
        <end position="110"/>
    </location>
</feature>
<feature type="transmembrane region" description="Helical" evidence="1">
    <location>
        <begin position="5"/>
        <end position="24"/>
    </location>
</feature>
<dbReference type="Pfam" id="PF11255">
    <property type="entry name" value="DUF3054"/>
    <property type="match status" value="1"/>
</dbReference>
<gene>
    <name evidence="2" type="ORF">Bequi_04590</name>
</gene>
<sequence length="134" mass="14556">MLRFLGALVGDVLAVVLFVAIGLLQHHEPLTGTSLFAVAWTFLVGLILGHLAAQSWRRPFALWPQGVCIWAITLVAAMALRTLFQQGTEVSFVIVTAAVLAVFMLGWRAIASFVTRGERREIIDAADLPGTSVR</sequence>
<feature type="transmembrane region" description="Helical" evidence="1">
    <location>
        <begin position="60"/>
        <end position="84"/>
    </location>
</feature>
<dbReference type="Proteomes" id="UP001203761">
    <property type="component" value="Unassembled WGS sequence"/>
</dbReference>
<evidence type="ECO:0000256" key="1">
    <source>
        <dbReference type="SAM" id="Phobius"/>
    </source>
</evidence>
<dbReference type="RefSeq" id="WP_249736793.1">
    <property type="nucleotide sequence ID" value="NZ_JAKNCJ010000002.1"/>
</dbReference>